<evidence type="ECO:0000256" key="6">
    <source>
        <dbReference type="ARBA" id="ARBA00022741"/>
    </source>
</evidence>
<dbReference type="SMART" id="SM00220">
    <property type="entry name" value="S_TKc"/>
    <property type="match status" value="1"/>
</dbReference>
<dbReference type="CDD" id="cd14066">
    <property type="entry name" value="STKc_IRAK"/>
    <property type="match status" value="1"/>
</dbReference>
<dbReference type="PROSITE" id="PS50026">
    <property type="entry name" value="EGF_3"/>
    <property type="match status" value="1"/>
</dbReference>
<keyword evidence="8 15" id="KW-0067">ATP-binding</keyword>
<dbReference type="GO" id="GO:0004674">
    <property type="term" value="F:protein serine/threonine kinase activity"/>
    <property type="evidence" value="ECO:0007669"/>
    <property type="project" value="UniProtKB-KW"/>
</dbReference>
<dbReference type="AlphaFoldDB" id="A0AAN7ENE2"/>
<dbReference type="SUPFAM" id="SSF56112">
    <property type="entry name" value="Protein kinase-like (PK-like)"/>
    <property type="match status" value="1"/>
</dbReference>
<evidence type="ECO:0000259" key="22">
    <source>
        <dbReference type="PROSITE" id="PS50927"/>
    </source>
</evidence>
<evidence type="ECO:0000256" key="17">
    <source>
        <dbReference type="SAM" id="MobiDB-lite"/>
    </source>
</evidence>
<feature type="domain" description="Bulb-type lectin" evidence="22">
    <location>
        <begin position="24"/>
        <end position="147"/>
    </location>
</feature>
<dbReference type="InterPro" id="IPR024171">
    <property type="entry name" value="SRK-like_kinase"/>
</dbReference>
<dbReference type="FunFam" id="3.30.200.20:FF:000195">
    <property type="entry name" value="G-type lectin S-receptor-like serine/threonine-protein kinase"/>
    <property type="match status" value="1"/>
</dbReference>
<dbReference type="PROSITE" id="PS00108">
    <property type="entry name" value="PROTEIN_KINASE_ST"/>
    <property type="match status" value="1"/>
</dbReference>
<proteinExistence type="inferred from homology"/>
<dbReference type="Gene3D" id="1.10.510.10">
    <property type="entry name" value="Transferase(Phosphotransferase) domain 1"/>
    <property type="match status" value="1"/>
</dbReference>
<dbReference type="SMART" id="SM00473">
    <property type="entry name" value="PAN_AP"/>
    <property type="match status" value="1"/>
</dbReference>
<comment type="similarity">
    <text evidence="15">Belongs to the protein kinase superfamily. Ser/Thr protein kinase family.</text>
</comment>
<feature type="region of interest" description="Disordered" evidence="17">
    <location>
        <begin position="802"/>
        <end position="837"/>
    </location>
</feature>
<reference evidence="24 25" key="1">
    <citation type="journal article" date="2023" name="G3 (Bethesda)">
        <title>A haplotype-resolved chromosome-scale genome for Quercus rubra L. provides insights into the genetics of adaptive traits for red oak species.</title>
        <authorList>
            <person name="Kapoor B."/>
            <person name="Jenkins J."/>
            <person name="Schmutz J."/>
            <person name="Zhebentyayeva T."/>
            <person name="Kuelheim C."/>
            <person name="Coggeshall M."/>
            <person name="Heim C."/>
            <person name="Lasky J.R."/>
            <person name="Leites L."/>
            <person name="Islam-Faridi N."/>
            <person name="Romero-Severson J."/>
            <person name="DeLeo V.L."/>
            <person name="Lucas S.M."/>
            <person name="Lazic D."/>
            <person name="Gailing O."/>
            <person name="Carlson J."/>
            <person name="Staton M."/>
        </authorList>
    </citation>
    <scope>NUCLEOTIDE SEQUENCE [LARGE SCALE GENOMIC DNA]</scope>
    <source>
        <strain evidence="24">Pseudo-F2</strain>
    </source>
</reference>
<dbReference type="SMART" id="SM00108">
    <property type="entry name" value="B_lectin"/>
    <property type="match status" value="1"/>
</dbReference>
<keyword evidence="11" id="KW-1015">Disulfide bond</keyword>
<feature type="domain" description="Protein kinase" evidence="20">
    <location>
        <begin position="524"/>
        <end position="799"/>
    </location>
</feature>
<keyword evidence="3 15" id="KW-0808">Transferase</keyword>
<keyword evidence="7 15" id="KW-0418">Kinase</keyword>
<organism evidence="24 25">
    <name type="scientific">Quercus rubra</name>
    <name type="common">Northern red oak</name>
    <name type="synonym">Quercus borealis</name>
    <dbReference type="NCBI Taxonomy" id="3512"/>
    <lineage>
        <taxon>Eukaryota</taxon>
        <taxon>Viridiplantae</taxon>
        <taxon>Streptophyta</taxon>
        <taxon>Embryophyta</taxon>
        <taxon>Tracheophyta</taxon>
        <taxon>Spermatophyta</taxon>
        <taxon>Magnoliopsida</taxon>
        <taxon>eudicotyledons</taxon>
        <taxon>Gunneridae</taxon>
        <taxon>Pentapetalae</taxon>
        <taxon>rosids</taxon>
        <taxon>fabids</taxon>
        <taxon>Fagales</taxon>
        <taxon>Fagaceae</taxon>
        <taxon>Quercus</taxon>
    </lineage>
</organism>
<dbReference type="PROSITE" id="PS50011">
    <property type="entry name" value="PROTEIN_KINASE_DOM"/>
    <property type="match status" value="1"/>
</dbReference>
<dbReference type="GO" id="GO:0016020">
    <property type="term" value="C:membrane"/>
    <property type="evidence" value="ECO:0007669"/>
    <property type="project" value="UniProtKB-SubCell"/>
</dbReference>
<evidence type="ECO:0000313" key="24">
    <source>
        <dbReference type="EMBL" id="KAK4576522.1"/>
    </source>
</evidence>
<name>A0AAN7ENE2_QUERU</name>
<evidence type="ECO:0000259" key="20">
    <source>
        <dbReference type="PROSITE" id="PS50011"/>
    </source>
</evidence>
<comment type="caution">
    <text evidence="24">The sequence shown here is derived from an EMBL/GenBank/DDBJ whole genome shotgun (WGS) entry which is preliminary data.</text>
</comment>
<dbReference type="PROSITE" id="PS50927">
    <property type="entry name" value="BULB_LECTIN"/>
    <property type="match status" value="1"/>
</dbReference>
<dbReference type="FunFam" id="1.10.510.10:FF:000060">
    <property type="entry name" value="G-type lectin S-receptor-like serine/threonine-protein kinase"/>
    <property type="match status" value="1"/>
</dbReference>
<dbReference type="Gene3D" id="3.30.200.20">
    <property type="entry name" value="Phosphorylase Kinase, domain 1"/>
    <property type="match status" value="1"/>
</dbReference>
<evidence type="ECO:0000256" key="18">
    <source>
        <dbReference type="SAM" id="Phobius"/>
    </source>
</evidence>
<comment type="catalytic activity">
    <reaction evidence="14 15">
        <text>L-seryl-[protein] + ATP = O-phospho-L-seryl-[protein] + ADP + H(+)</text>
        <dbReference type="Rhea" id="RHEA:17989"/>
        <dbReference type="Rhea" id="RHEA-COMP:9863"/>
        <dbReference type="Rhea" id="RHEA-COMP:11604"/>
        <dbReference type="ChEBI" id="CHEBI:15378"/>
        <dbReference type="ChEBI" id="CHEBI:29999"/>
        <dbReference type="ChEBI" id="CHEBI:30616"/>
        <dbReference type="ChEBI" id="CHEBI:83421"/>
        <dbReference type="ChEBI" id="CHEBI:456216"/>
        <dbReference type="EC" id="2.7.11.1"/>
    </reaction>
</comment>
<evidence type="ECO:0000256" key="12">
    <source>
        <dbReference type="ARBA" id="ARBA00023180"/>
    </source>
</evidence>
<keyword evidence="10 18" id="KW-0472">Membrane</keyword>
<dbReference type="InterPro" id="IPR036426">
    <property type="entry name" value="Bulb-type_lectin_dom_sf"/>
</dbReference>
<dbReference type="GO" id="GO:0048544">
    <property type="term" value="P:recognition of pollen"/>
    <property type="evidence" value="ECO:0007669"/>
    <property type="project" value="InterPro"/>
</dbReference>
<dbReference type="Pfam" id="PF07714">
    <property type="entry name" value="PK_Tyr_Ser-Thr"/>
    <property type="match status" value="1"/>
</dbReference>
<dbReference type="Pfam" id="PF11883">
    <property type="entry name" value="DUF3403"/>
    <property type="match status" value="1"/>
</dbReference>
<accession>A0AAN7ENE2</accession>
<evidence type="ECO:0000256" key="13">
    <source>
        <dbReference type="ARBA" id="ARBA00047899"/>
    </source>
</evidence>
<evidence type="ECO:0000256" key="14">
    <source>
        <dbReference type="ARBA" id="ARBA00048679"/>
    </source>
</evidence>
<sequence length="837" mass="94190">MGVSAFVFLSSSLFLFYSVFSNAVDSITQSQSISDSKGTNLVSKDGGFVLGFFSTGNSNNRYLGIWYNNISVRTVVWVANRGNPIRDSSGVLMLNSSGSLVLLSQNRTVVWSANSTKEAGSPVVELLDSGNLVLREKNEENPESYLWQSFDYPSDTWLPGMKLGWDLRTGLERSLTAWKSPDDPSPGELSCGIVLHNYPEIVMKNGSKIYGRTGPWNGIRFSGARWLKANPVYNFTFVSNKDELYFMYHTIKKSVITRAVLNQTFYVYERYIWIEADKKWIPYFSVPQDKCDSYNLCGAYGNCKIGDSPICQCVEGFKPKSPETWNPDDWAKGCVRTTELSCKDKDIIGFVKLVGLKLPDTTYSWVNKSMNLSECRVQCLNNCSCTAYSNTDIRDGGSGCAIWYGDLIDMRQVAEGGQNASWQDVYIRMPASKKVNQEVPPKKRNVNQEDGIDKQKMKVRVAVAIAIAVVFGVLLIAYCICKRKNFREKMKNTGMIDQNIDGQNEDLELPFYSLATIAIATNKFSSNNKLGEGGFGPVYKGILADGQEIAVKRLSRNSRQGLREFKNEVMSIAKLQHRNLVRLLGYCIEGEEKMLIYEYMPNGSLDSFIFDQMRSNTLGWSMRFNIICGIARGLLYLHEDSRLRIIHRDLKASNILLDRKMNPKISDFGMARSFGGDQIEGNTNRVVGTYGYMAPEYAIDGVFSVKSDVFSFGILLLEIICGKKNRGSFHPEYSLNLVGHAWKSWKEGRTLELIDTCLKDSCILSELERCLHISFLCLQQHHEDRPNMSFVVMMLHSESSLQEPKEPGFYVGKKSPSSSKNQSSSTNEITITLLDGR</sequence>
<dbReference type="Pfam" id="PF01453">
    <property type="entry name" value="B_lectin"/>
    <property type="match status" value="1"/>
</dbReference>
<keyword evidence="16" id="KW-0245">EGF-like domain</keyword>
<keyword evidence="12" id="KW-0325">Glycoprotein</keyword>
<dbReference type="PIRSF" id="PIRSF000641">
    <property type="entry name" value="SRK"/>
    <property type="match status" value="1"/>
</dbReference>
<comment type="subcellular location">
    <subcellularLocation>
        <location evidence="1">Membrane</location>
        <topology evidence="1">Single-pass type I membrane protein</topology>
    </subcellularLocation>
</comment>
<dbReference type="InterPro" id="IPR000719">
    <property type="entry name" value="Prot_kinase_dom"/>
</dbReference>
<dbReference type="GO" id="GO:0005524">
    <property type="term" value="F:ATP binding"/>
    <property type="evidence" value="ECO:0007669"/>
    <property type="project" value="UniProtKB-KW"/>
</dbReference>
<dbReference type="CDD" id="cd01098">
    <property type="entry name" value="PAN_AP_plant"/>
    <property type="match status" value="1"/>
</dbReference>
<evidence type="ECO:0000259" key="23">
    <source>
        <dbReference type="PROSITE" id="PS50948"/>
    </source>
</evidence>
<dbReference type="CDD" id="cd00028">
    <property type="entry name" value="B_lectin"/>
    <property type="match status" value="1"/>
</dbReference>
<keyword evidence="6 15" id="KW-0547">Nucleotide-binding</keyword>
<evidence type="ECO:0000256" key="19">
    <source>
        <dbReference type="SAM" id="SignalP"/>
    </source>
</evidence>
<dbReference type="InterPro" id="IPR001245">
    <property type="entry name" value="Ser-Thr/Tyr_kinase_cat_dom"/>
</dbReference>
<dbReference type="EC" id="2.7.11.1" evidence="15"/>
<dbReference type="Proteomes" id="UP001324115">
    <property type="component" value="Unassembled WGS sequence"/>
</dbReference>
<keyword evidence="2 15" id="KW-0723">Serine/threonine-protein kinase</keyword>
<gene>
    <name evidence="24" type="ORF">RGQ29_027182</name>
</gene>
<evidence type="ECO:0000256" key="2">
    <source>
        <dbReference type="ARBA" id="ARBA00022527"/>
    </source>
</evidence>
<evidence type="ECO:0000313" key="25">
    <source>
        <dbReference type="Proteomes" id="UP001324115"/>
    </source>
</evidence>
<evidence type="ECO:0000256" key="3">
    <source>
        <dbReference type="ARBA" id="ARBA00022679"/>
    </source>
</evidence>
<dbReference type="InterPro" id="IPR000858">
    <property type="entry name" value="S_locus_glycoprot_dom"/>
</dbReference>
<evidence type="ECO:0000256" key="5">
    <source>
        <dbReference type="ARBA" id="ARBA00022729"/>
    </source>
</evidence>
<dbReference type="InterPro" id="IPR001480">
    <property type="entry name" value="Bulb-type_lectin_dom"/>
</dbReference>
<evidence type="ECO:0000256" key="1">
    <source>
        <dbReference type="ARBA" id="ARBA00004479"/>
    </source>
</evidence>
<evidence type="ECO:0000256" key="16">
    <source>
        <dbReference type="PROSITE-ProRule" id="PRU00076"/>
    </source>
</evidence>
<feature type="chain" id="PRO_5042861333" description="Receptor-like serine/threonine-protein kinase" evidence="19">
    <location>
        <begin position="22"/>
        <end position="837"/>
    </location>
</feature>
<dbReference type="InterPro" id="IPR021820">
    <property type="entry name" value="S-locus_recpt_kinase_C"/>
</dbReference>
<dbReference type="InterPro" id="IPR011009">
    <property type="entry name" value="Kinase-like_dom_sf"/>
</dbReference>
<dbReference type="PROSITE" id="PS50948">
    <property type="entry name" value="PAN"/>
    <property type="match status" value="1"/>
</dbReference>
<evidence type="ECO:0000256" key="4">
    <source>
        <dbReference type="ARBA" id="ARBA00022692"/>
    </source>
</evidence>
<dbReference type="FunFam" id="2.90.10.10:FF:000001">
    <property type="entry name" value="G-type lectin S-receptor-like serine/threonine-protein kinase"/>
    <property type="match status" value="1"/>
</dbReference>
<feature type="domain" description="Apple" evidence="23">
    <location>
        <begin position="342"/>
        <end position="426"/>
    </location>
</feature>
<protein>
    <recommendedName>
        <fullName evidence="15">Receptor-like serine/threonine-protein kinase</fullName>
        <ecNumber evidence="15">2.7.11.1</ecNumber>
    </recommendedName>
</protein>
<feature type="compositionally biased region" description="Low complexity" evidence="17">
    <location>
        <begin position="813"/>
        <end position="825"/>
    </location>
</feature>
<dbReference type="InterPro" id="IPR000742">
    <property type="entry name" value="EGF"/>
</dbReference>
<evidence type="ECO:0000256" key="7">
    <source>
        <dbReference type="ARBA" id="ARBA00022777"/>
    </source>
</evidence>
<dbReference type="PANTHER" id="PTHR32444:SF234">
    <property type="entry name" value="RECEPTOR-LIKE SERINE_THREONINE-PROTEIN KINASE"/>
    <property type="match status" value="1"/>
</dbReference>
<dbReference type="Pfam" id="PF08276">
    <property type="entry name" value="PAN_2"/>
    <property type="match status" value="1"/>
</dbReference>
<evidence type="ECO:0000256" key="8">
    <source>
        <dbReference type="ARBA" id="ARBA00022840"/>
    </source>
</evidence>
<comment type="caution">
    <text evidence="16">Lacks conserved residue(s) required for the propagation of feature annotation.</text>
</comment>
<evidence type="ECO:0000256" key="10">
    <source>
        <dbReference type="ARBA" id="ARBA00023136"/>
    </source>
</evidence>
<feature type="domain" description="EGF-like" evidence="21">
    <location>
        <begin position="287"/>
        <end position="323"/>
    </location>
</feature>
<keyword evidence="25" id="KW-1185">Reference proteome</keyword>
<evidence type="ECO:0000256" key="11">
    <source>
        <dbReference type="ARBA" id="ARBA00023157"/>
    </source>
</evidence>
<dbReference type="InterPro" id="IPR008271">
    <property type="entry name" value="Ser/Thr_kinase_AS"/>
</dbReference>
<evidence type="ECO:0000259" key="21">
    <source>
        <dbReference type="PROSITE" id="PS50026"/>
    </source>
</evidence>
<dbReference type="EMBL" id="JAXUIC010000008">
    <property type="protein sequence ID" value="KAK4576522.1"/>
    <property type="molecule type" value="Genomic_DNA"/>
</dbReference>
<dbReference type="SUPFAM" id="SSF51110">
    <property type="entry name" value="alpha-D-mannose-specific plant lectins"/>
    <property type="match status" value="1"/>
</dbReference>
<dbReference type="PANTHER" id="PTHR32444">
    <property type="entry name" value="BULB-TYPE LECTIN DOMAIN-CONTAINING PROTEIN"/>
    <property type="match status" value="1"/>
</dbReference>
<keyword evidence="5 19" id="KW-0732">Signal</keyword>
<feature type="signal peptide" evidence="19">
    <location>
        <begin position="1"/>
        <end position="21"/>
    </location>
</feature>
<dbReference type="Pfam" id="PF00954">
    <property type="entry name" value="S_locus_glycop"/>
    <property type="match status" value="1"/>
</dbReference>
<keyword evidence="9 18" id="KW-1133">Transmembrane helix</keyword>
<comment type="catalytic activity">
    <reaction evidence="13 15">
        <text>L-threonyl-[protein] + ATP = O-phospho-L-threonyl-[protein] + ADP + H(+)</text>
        <dbReference type="Rhea" id="RHEA:46608"/>
        <dbReference type="Rhea" id="RHEA-COMP:11060"/>
        <dbReference type="Rhea" id="RHEA-COMP:11605"/>
        <dbReference type="ChEBI" id="CHEBI:15378"/>
        <dbReference type="ChEBI" id="CHEBI:30013"/>
        <dbReference type="ChEBI" id="CHEBI:30616"/>
        <dbReference type="ChEBI" id="CHEBI:61977"/>
        <dbReference type="ChEBI" id="CHEBI:456216"/>
        <dbReference type="EC" id="2.7.11.1"/>
    </reaction>
</comment>
<dbReference type="InterPro" id="IPR003609">
    <property type="entry name" value="Pan_app"/>
</dbReference>
<evidence type="ECO:0000256" key="9">
    <source>
        <dbReference type="ARBA" id="ARBA00022989"/>
    </source>
</evidence>
<dbReference type="Gene3D" id="2.90.10.10">
    <property type="entry name" value="Bulb-type lectin domain"/>
    <property type="match status" value="1"/>
</dbReference>
<keyword evidence="4 18" id="KW-0812">Transmembrane</keyword>
<feature type="transmembrane region" description="Helical" evidence="18">
    <location>
        <begin position="461"/>
        <end position="481"/>
    </location>
</feature>
<evidence type="ECO:0000256" key="15">
    <source>
        <dbReference type="PIRNR" id="PIRNR000641"/>
    </source>
</evidence>